<keyword evidence="8" id="KW-0472">Membrane</keyword>
<evidence type="ECO:0000259" key="10">
    <source>
        <dbReference type="PROSITE" id="PS51847"/>
    </source>
</evidence>
<keyword evidence="5" id="KW-1133">Transmembrane helix</keyword>
<dbReference type="InterPro" id="IPR031468">
    <property type="entry name" value="SMP_LBD"/>
</dbReference>
<evidence type="ECO:0000256" key="6">
    <source>
        <dbReference type="ARBA" id="ARBA00023055"/>
    </source>
</evidence>
<keyword evidence="7" id="KW-0446">Lipid-binding</keyword>
<feature type="region of interest" description="Disordered" evidence="9">
    <location>
        <begin position="240"/>
        <end position="278"/>
    </location>
</feature>
<feature type="region of interest" description="Disordered" evidence="9">
    <location>
        <begin position="557"/>
        <end position="590"/>
    </location>
</feature>
<evidence type="ECO:0000256" key="5">
    <source>
        <dbReference type="ARBA" id="ARBA00022989"/>
    </source>
</evidence>
<reference evidence="11" key="1">
    <citation type="submission" date="2023-07" db="EMBL/GenBank/DDBJ databases">
        <title>Chromosome-level Genome Assembly of Striped Snakehead (Channa striata).</title>
        <authorList>
            <person name="Liu H."/>
        </authorList>
    </citation>
    <scope>NUCLEOTIDE SEQUENCE</scope>
    <source>
        <strain evidence="11">Gz</strain>
        <tissue evidence="11">Muscle</tissue>
    </source>
</reference>
<sequence length="1283" mass="140880">MAGAESQAAVLLNLLKEDCVVETSPKWLRSRDRFSAGCVSHQVCQSGLEERASLAPPPPGLLSAFVPELPQSGSQIRLCCRGLNASKVSRQCASRRVVMSSQASGGRGSGQHADTPPLRHAPGPKLQVQRSLSRDTITIHFSALGKDEDDEEEELYGVPVGSKSGPEGDGRCEASGGDDQAVTTGLEAKEDLQFESAGVEASFGAAVLPVSSTTLPVQPADCNSHKPSPAMTIISTSTHSHLCSTPTASSSWPSDRPLANPPSTSSSSSSPCKSAALSSPKPFLSLVRSLSNDVESREAATAPATVVPSHARHRHLMKSFVKSLSTDTSKAEHQEGPLHHYLHQQQQIQPSHRPPPRNMQLFKQFSQPRLSSTPVIVTQAGGDSKTAPSSPIMSPDGRSFFKVQEVEAKIEDTKRRLSEVMSDPLQLFSKIMGDESGVGTVGSATHRTKSLSSSASELCGVTAVNGHAESNNNYSIKEEEGTEGTEDEKTPTGKVADSVFFSFPSLAPASSLTQASTSTVHKSASLTLGRCSMSALVARQEDEDFCELYSEDFELCTDTETPDGDHPGSRKPHTDSTGLCSELDTEDEEKVEDEVETVPVTGLIFLTQMVYWYLVFPVPPCVSAVVHGIVAGFMLALLILWLSSPRCSPSGARRGRRRIEFWNVAQVDIKEPGIFKGWMNEIHSYDPEMYHATLTHSVYVRLEGSVLRLSKPNRNISRRATHNEPKPDVTYISQKIYDLTDSKIYLMPESLARKRIWNKKYPICIELAKQEDFMSKAQGDRPEAGEDKLTGLGDKLERTDKAEKAEASGSTEEPRRPASGGGDLTIYLFGRTGREKEEWFRRFLLASQMKSEGKGGSLPGICKSAFLPSHSRSSSTHSGGGLEADSRSSSRGSLEELSQSRYRETSSAFSCGSTRGMKQKMQLDYNIYMAKYVNPQAPLKSPNATDSPEHSPKSSPQTTRKLRRSSEETTEPEAWVNAFLGRIFWDFLGEKYWANVVSKKIQMKLSKIRLPYVMNELTLTELDMGFSIPKILHASKPSVDHQGLWFDLEVSYTGSFLMTLETKLNLARLGKEGEGLGEHGKEWSRPRTYCLADSDEESSSAGSSDEEDPPELLSDKPIPPGGEGYVGGHRPSKIMRFVDKIAKSKYFQKATETEFIKKKMEEVSNTPLLLTVEVQECRGTLAVNIPPPPTDRIWYGFRSPPHLELKARPKLGEREVTLAHVTDWIEKKLDQEFQKIFVMPNMDDVWLPIMHSAMDMRSNASLVTVTNDALKEPEPKESEVSDA</sequence>
<keyword evidence="12" id="KW-1185">Reference proteome</keyword>
<evidence type="ECO:0000256" key="8">
    <source>
        <dbReference type="ARBA" id="ARBA00023136"/>
    </source>
</evidence>
<feature type="compositionally biased region" description="Low complexity" evidence="9">
    <location>
        <begin position="887"/>
        <end position="900"/>
    </location>
</feature>
<name>A0AA88M9X0_CHASR</name>
<feature type="compositionally biased region" description="Basic and acidic residues" evidence="9">
    <location>
        <begin position="776"/>
        <end position="816"/>
    </location>
</feature>
<evidence type="ECO:0000256" key="9">
    <source>
        <dbReference type="SAM" id="MobiDB-lite"/>
    </source>
</evidence>
<dbReference type="GO" id="GO:0006869">
    <property type="term" value="P:lipid transport"/>
    <property type="evidence" value="ECO:0007669"/>
    <property type="project" value="UniProtKB-KW"/>
</dbReference>
<feature type="compositionally biased region" description="Polar residues" evidence="9">
    <location>
        <begin position="240"/>
        <end position="253"/>
    </location>
</feature>
<dbReference type="Proteomes" id="UP001187415">
    <property type="component" value="Unassembled WGS sequence"/>
</dbReference>
<dbReference type="GO" id="GO:0005789">
    <property type="term" value="C:endoplasmic reticulum membrane"/>
    <property type="evidence" value="ECO:0007669"/>
    <property type="project" value="UniProtKB-SubCell"/>
</dbReference>
<dbReference type="PANTHER" id="PTHR13466">
    <property type="entry name" value="TEX2 PROTEIN-RELATED"/>
    <property type="match status" value="1"/>
</dbReference>
<feature type="region of interest" description="Disordered" evidence="9">
    <location>
        <begin position="470"/>
        <end position="492"/>
    </location>
</feature>
<evidence type="ECO:0000256" key="4">
    <source>
        <dbReference type="ARBA" id="ARBA00022824"/>
    </source>
</evidence>
<feature type="compositionally biased region" description="Acidic residues" evidence="9">
    <location>
        <begin position="1094"/>
        <end position="1110"/>
    </location>
</feature>
<evidence type="ECO:0000313" key="12">
    <source>
        <dbReference type="Proteomes" id="UP001187415"/>
    </source>
</evidence>
<evidence type="ECO:0000256" key="3">
    <source>
        <dbReference type="ARBA" id="ARBA00022692"/>
    </source>
</evidence>
<feature type="region of interest" description="Disordered" evidence="9">
    <location>
        <begin position="1094"/>
        <end position="1130"/>
    </location>
</feature>
<evidence type="ECO:0000256" key="7">
    <source>
        <dbReference type="ARBA" id="ARBA00023121"/>
    </source>
</evidence>
<dbReference type="CDD" id="cd21675">
    <property type="entry name" value="SMP_TEX2"/>
    <property type="match status" value="1"/>
</dbReference>
<evidence type="ECO:0000256" key="1">
    <source>
        <dbReference type="ARBA" id="ARBA00004586"/>
    </source>
</evidence>
<keyword evidence="6" id="KW-0445">Lipid transport</keyword>
<dbReference type="GO" id="GO:0008289">
    <property type="term" value="F:lipid binding"/>
    <property type="evidence" value="ECO:0007669"/>
    <property type="project" value="UniProtKB-KW"/>
</dbReference>
<dbReference type="EMBL" id="JAUPFM010000013">
    <property type="protein sequence ID" value="KAK2833500.1"/>
    <property type="molecule type" value="Genomic_DNA"/>
</dbReference>
<evidence type="ECO:0000256" key="2">
    <source>
        <dbReference type="ARBA" id="ARBA00022448"/>
    </source>
</evidence>
<keyword evidence="3" id="KW-0812">Transmembrane</keyword>
<feature type="compositionally biased region" description="Low complexity" evidence="9">
    <location>
        <begin position="257"/>
        <end position="278"/>
    </location>
</feature>
<organism evidence="11 12">
    <name type="scientific">Channa striata</name>
    <name type="common">Snakehead murrel</name>
    <name type="synonym">Ophicephalus striatus</name>
    <dbReference type="NCBI Taxonomy" id="64152"/>
    <lineage>
        <taxon>Eukaryota</taxon>
        <taxon>Metazoa</taxon>
        <taxon>Chordata</taxon>
        <taxon>Craniata</taxon>
        <taxon>Vertebrata</taxon>
        <taxon>Euteleostomi</taxon>
        <taxon>Actinopterygii</taxon>
        <taxon>Neopterygii</taxon>
        <taxon>Teleostei</taxon>
        <taxon>Neoteleostei</taxon>
        <taxon>Acanthomorphata</taxon>
        <taxon>Anabantaria</taxon>
        <taxon>Anabantiformes</taxon>
        <taxon>Channoidei</taxon>
        <taxon>Channidae</taxon>
        <taxon>Channa</taxon>
    </lineage>
</organism>
<gene>
    <name evidence="11" type="ORF">Q5P01_017389</name>
</gene>
<keyword evidence="2" id="KW-0813">Transport</keyword>
<feature type="domain" description="SMP-LTD" evidence="10">
    <location>
        <begin position="968"/>
        <end position="1248"/>
    </location>
</feature>
<protein>
    <recommendedName>
        <fullName evidence="10">SMP-LTD domain-containing protein</fullName>
    </recommendedName>
</protein>
<comment type="subcellular location">
    <subcellularLocation>
        <location evidence="1">Endoplasmic reticulum membrane</location>
    </subcellularLocation>
</comment>
<feature type="compositionally biased region" description="Basic and acidic residues" evidence="9">
    <location>
        <begin position="563"/>
        <end position="574"/>
    </location>
</feature>
<feature type="region of interest" description="Disordered" evidence="9">
    <location>
        <begin position="938"/>
        <end position="969"/>
    </location>
</feature>
<keyword evidence="4" id="KW-0256">Endoplasmic reticulum</keyword>
<proteinExistence type="predicted"/>
<evidence type="ECO:0000313" key="11">
    <source>
        <dbReference type="EMBL" id="KAK2833500.1"/>
    </source>
</evidence>
<dbReference type="PANTHER" id="PTHR13466:SF2">
    <property type="entry name" value="TESTIS-EXPRESSED PROTEIN 2"/>
    <property type="match status" value="1"/>
</dbReference>
<feature type="region of interest" description="Disordered" evidence="9">
    <location>
        <begin position="868"/>
        <end position="901"/>
    </location>
</feature>
<comment type="caution">
    <text evidence="11">The sequence shown here is derived from an EMBL/GenBank/DDBJ whole genome shotgun (WGS) entry which is preliminary data.</text>
</comment>
<dbReference type="PROSITE" id="PS51847">
    <property type="entry name" value="SMP"/>
    <property type="match status" value="1"/>
</dbReference>
<accession>A0AA88M9X0</accession>
<feature type="region of interest" description="Disordered" evidence="9">
    <location>
        <begin position="98"/>
        <end position="179"/>
    </location>
</feature>
<feature type="region of interest" description="Disordered" evidence="9">
    <location>
        <begin position="776"/>
        <end position="824"/>
    </location>
</feature>